<comment type="caution">
    <text evidence="2">The sequence shown here is derived from an EMBL/GenBank/DDBJ whole genome shotgun (WGS) entry which is preliminary data.</text>
</comment>
<gene>
    <name evidence="2" type="ORF">PHPALM_28238</name>
</gene>
<dbReference type="AlphaFoldDB" id="A0A2P4XAK6"/>
<protein>
    <submittedName>
        <fullName evidence="2">Uncharacterized protein</fullName>
    </submittedName>
</protein>
<organism evidence="2 3">
    <name type="scientific">Phytophthora palmivora</name>
    <dbReference type="NCBI Taxonomy" id="4796"/>
    <lineage>
        <taxon>Eukaryota</taxon>
        <taxon>Sar</taxon>
        <taxon>Stramenopiles</taxon>
        <taxon>Oomycota</taxon>
        <taxon>Peronosporomycetes</taxon>
        <taxon>Peronosporales</taxon>
        <taxon>Peronosporaceae</taxon>
        <taxon>Phytophthora</taxon>
    </lineage>
</organism>
<dbReference type="OrthoDB" id="124234at2759"/>
<sequence length="388" mass="43654">MSSELLFSDQEETHELLQDILDFIDENISTSAAPSNAPCPKKRSRVYSPDYERSRREKKKAEREALHSQIERYEAQLELLRLQKPIQKTESKWSWVHVATEEEEKRRQAEEINYQLKGLLIQQLHGAQILGSMVLQQAEFSQRIQGVLRHLSPRTTAIPLDTFINIGVIAKHLKETLHRLRISADSMFSLSTLEGEDGGALMSSANVKYDDSIDESCIELRSSTPLSCSYESAVTLLWKMLLDKKVLGLHAGCYTMETKKLSQHSAEFGYSINDETGDLGNLRGVTIFEKTQDESGTTLLWASMSVQQNGKPFSRCQGCLSVSRLSRNPHAHGSVVRSSSRLCGKSFGVARDNNHKSIPIPGKDLATSKARLERAQLRIMEHAELQDV</sequence>
<feature type="compositionally biased region" description="Basic and acidic residues" evidence="1">
    <location>
        <begin position="50"/>
        <end position="63"/>
    </location>
</feature>
<proteinExistence type="predicted"/>
<keyword evidence="3" id="KW-1185">Reference proteome</keyword>
<feature type="region of interest" description="Disordered" evidence="1">
    <location>
        <begin position="30"/>
        <end position="63"/>
    </location>
</feature>
<reference evidence="2 3" key="1">
    <citation type="journal article" date="2017" name="Genome Biol. Evol.">
        <title>Phytophthora megakarya and P. palmivora, closely related causal agents of cacao black pod rot, underwent increases in genome sizes and gene numbers by different mechanisms.</title>
        <authorList>
            <person name="Ali S.S."/>
            <person name="Shao J."/>
            <person name="Lary D.J."/>
            <person name="Kronmiller B."/>
            <person name="Shen D."/>
            <person name="Strem M.D."/>
            <person name="Amoako-Attah I."/>
            <person name="Akrofi A.Y."/>
            <person name="Begoude B.A."/>
            <person name="Ten Hoopen G.M."/>
            <person name="Coulibaly K."/>
            <person name="Kebe B.I."/>
            <person name="Melnick R.L."/>
            <person name="Guiltinan M.J."/>
            <person name="Tyler B.M."/>
            <person name="Meinhardt L.W."/>
            <person name="Bailey B.A."/>
        </authorList>
    </citation>
    <scope>NUCLEOTIDE SEQUENCE [LARGE SCALE GENOMIC DNA]</scope>
    <source>
        <strain evidence="3">sbr112.9</strain>
    </source>
</reference>
<accession>A0A2P4XAK6</accession>
<name>A0A2P4XAK6_9STRA</name>
<evidence type="ECO:0000313" key="2">
    <source>
        <dbReference type="EMBL" id="POM62592.1"/>
    </source>
</evidence>
<evidence type="ECO:0000256" key="1">
    <source>
        <dbReference type="SAM" id="MobiDB-lite"/>
    </source>
</evidence>
<dbReference type="Proteomes" id="UP000237271">
    <property type="component" value="Unassembled WGS sequence"/>
</dbReference>
<evidence type="ECO:0000313" key="3">
    <source>
        <dbReference type="Proteomes" id="UP000237271"/>
    </source>
</evidence>
<dbReference type="EMBL" id="NCKW01015534">
    <property type="protein sequence ID" value="POM62592.1"/>
    <property type="molecule type" value="Genomic_DNA"/>
</dbReference>